<gene>
    <name evidence="2" type="ORF">EG68_01246</name>
</gene>
<dbReference type="AlphaFoldDB" id="A0A8S9Z1Y5"/>
<proteinExistence type="predicted"/>
<dbReference type="OrthoDB" id="6251744at2759"/>
<keyword evidence="1" id="KW-0175">Coiled coil</keyword>
<accession>A0A8S9Z1Y5</accession>
<feature type="coiled-coil region" evidence="1">
    <location>
        <begin position="151"/>
        <end position="178"/>
    </location>
</feature>
<sequence>MVFFKEGDRKCTEQLLETETIKVCAIKHKLSKFGKEKLLEFISKKNQVQELNKDELSQKNTFLECLKSSKLSLTNVSELIVSQIELLHEQEQDLINENEDTISTLNRCLGDKSTRCIRLNELLESIEHTTLKRDDTLKALEEVMKTVSTERIQTRRQLVQYDAEKKELKRKLTFQETRTELLQSPYDELCDKLNDVMLRKQDRTTKLSHQNYKLTKLHEQMNVCQTELTNQRKENQKFERKK</sequence>
<name>A0A8S9Z1Y5_9TREM</name>
<reference evidence="2" key="1">
    <citation type="submission" date="2019-07" db="EMBL/GenBank/DDBJ databases">
        <title>Annotation for the trematode Paragonimus miyazaki's.</title>
        <authorList>
            <person name="Choi Y.-J."/>
        </authorList>
    </citation>
    <scope>NUCLEOTIDE SEQUENCE</scope>
    <source>
        <strain evidence="2">Japan</strain>
    </source>
</reference>
<organism evidence="2 3">
    <name type="scientific">Paragonimus skrjabini miyazakii</name>
    <dbReference type="NCBI Taxonomy" id="59628"/>
    <lineage>
        <taxon>Eukaryota</taxon>
        <taxon>Metazoa</taxon>
        <taxon>Spiralia</taxon>
        <taxon>Lophotrochozoa</taxon>
        <taxon>Platyhelminthes</taxon>
        <taxon>Trematoda</taxon>
        <taxon>Digenea</taxon>
        <taxon>Plagiorchiida</taxon>
        <taxon>Troglotremata</taxon>
        <taxon>Troglotrematidae</taxon>
        <taxon>Paragonimus</taxon>
    </lineage>
</organism>
<dbReference type="Proteomes" id="UP000822476">
    <property type="component" value="Unassembled WGS sequence"/>
</dbReference>
<evidence type="ECO:0000313" key="2">
    <source>
        <dbReference type="EMBL" id="KAF7261435.1"/>
    </source>
</evidence>
<protein>
    <submittedName>
        <fullName evidence="2">Uncharacterized protein</fullName>
    </submittedName>
</protein>
<evidence type="ECO:0000313" key="3">
    <source>
        <dbReference type="Proteomes" id="UP000822476"/>
    </source>
</evidence>
<comment type="caution">
    <text evidence="2">The sequence shown here is derived from an EMBL/GenBank/DDBJ whole genome shotgun (WGS) entry which is preliminary data.</text>
</comment>
<keyword evidence="3" id="KW-1185">Reference proteome</keyword>
<evidence type="ECO:0000256" key="1">
    <source>
        <dbReference type="SAM" id="Coils"/>
    </source>
</evidence>
<dbReference type="EMBL" id="JTDE01000379">
    <property type="protein sequence ID" value="KAF7261435.1"/>
    <property type="molecule type" value="Genomic_DNA"/>
</dbReference>